<protein>
    <submittedName>
        <fullName evidence="2">Uncharacterized protein</fullName>
    </submittedName>
</protein>
<sequence>MEGAVLSVSNNNSRFRTHLKNAASAICARTLPKQRRNEPAASSSSRHHTYPRAAPPKRASIACRMEPLVSNPPQHAAIFEPPEPVNYELMEVQIPNKPNGTIKLKGTLAR</sequence>
<name>A0A0L7LAC6_OPEBR</name>
<keyword evidence="3" id="KW-1185">Reference proteome</keyword>
<evidence type="ECO:0000256" key="1">
    <source>
        <dbReference type="SAM" id="MobiDB-lite"/>
    </source>
</evidence>
<comment type="caution">
    <text evidence="2">The sequence shown here is derived from an EMBL/GenBank/DDBJ whole genome shotgun (WGS) entry which is preliminary data.</text>
</comment>
<dbReference type="EMBL" id="JTDY01001973">
    <property type="protein sequence ID" value="KOB72422.1"/>
    <property type="molecule type" value="Genomic_DNA"/>
</dbReference>
<dbReference type="AlphaFoldDB" id="A0A0L7LAC6"/>
<accession>A0A0L7LAC6</accession>
<feature type="region of interest" description="Disordered" evidence="1">
    <location>
        <begin position="26"/>
        <end position="59"/>
    </location>
</feature>
<gene>
    <name evidence="2" type="ORF">OBRU01_12301</name>
</gene>
<organism evidence="2 3">
    <name type="scientific">Operophtera brumata</name>
    <name type="common">Winter moth</name>
    <name type="synonym">Phalaena brumata</name>
    <dbReference type="NCBI Taxonomy" id="104452"/>
    <lineage>
        <taxon>Eukaryota</taxon>
        <taxon>Metazoa</taxon>
        <taxon>Ecdysozoa</taxon>
        <taxon>Arthropoda</taxon>
        <taxon>Hexapoda</taxon>
        <taxon>Insecta</taxon>
        <taxon>Pterygota</taxon>
        <taxon>Neoptera</taxon>
        <taxon>Endopterygota</taxon>
        <taxon>Lepidoptera</taxon>
        <taxon>Glossata</taxon>
        <taxon>Ditrysia</taxon>
        <taxon>Geometroidea</taxon>
        <taxon>Geometridae</taxon>
        <taxon>Larentiinae</taxon>
        <taxon>Operophtera</taxon>
    </lineage>
</organism>
<evidence type="ECO:0000313" key="2">
    <source>
        <dbReference type="EMBL" id="KOB72422.1"/>
    </source>
</evidence>
<proteinExistence type="predicted"/>
<evidence type="ECO:0000313" key="3">
    <source>
        <dbReference type="Proteomes" id="UP000037510"/>
    </source>
</evidence>
<dbReference type="Proteomes" id="UP000037510">
    <property type="component" value="Unassembled WGS sequence"/>
</dbReference>
<reference evidence="2 3" key="1">
    <citation type="journal article" date="2015" name="Genome Biol. Evol.">
        <title>The genome of winter moth (Operophtera brumata) provides a genomic perspective on sexual dimorphism and phenology.</title>
        <authorList>
            <person name="Derks M.F."/>
            <person name="Smit S."/>
            <person name="Salis L."/>
            <person name="Schijlen E."/>
            <person name="Bossers A."/>
            <person name="Mateman C."/>
            <person name="Pijl A.S."/>
            <person name="de Ridder D."/>
            <person name="Groenen M.A."/>
            <person name="Visser M.E."/>
            <person name="Megens H.J."/>
        </authorList>
    </citation>
    <scope>NUCLEOTIDE SEQUENCE [LARGE SCALE GENOMIC DNA]</scope>
    <source>
        <strain evidence="2">WM2013NL</strain>
        <tissue evidence="2">Head and thorax</tissue>
    </source>
</reference>